<dbReference type="SMART" id="SM00464">
    <property type="entry name" value="LON"/>
    <property type="match status" value="1"/>
</dbReference>
<keyword evidence="3" id="KW-1185">Reference proteome</keyword>
<evidence type="ECO:0000259" key="1">
    <source>
        <dbReference type="PROSITE" id="PS51787"/>
    </source>
</evidence>
<keyword evidence="2" id="KW-0645">Protease</keyword>
<dbReference type="GO" id="GO:0008233">
    <property type="term" value="F:peptidase activity"/>
    <property type="evidence" value="ECO:0007669"/>
    <property type="project" value="UniProtKB-KW"/>
</dbReference>
<dbReference type="GeneID" id="93366980"/>
<name>A0AAN0RGB1_9RHOB</name>
<dbReference type="KEGG" id="ptp:RCA23_c00510"/>
<sequence>MTFKFDMPDVIPVFPLPGALLLPRAKLPLHIFEPRFLSMIEDCMKTSSRLIGMVQPYQARDGETRLHSIGCAGRLNQFSETEDGRYMVTLSGMSRFRIKDEVEGFTPYRRCHVSWAGFERDLGKIERDENFDRASFMAALKRYFDDRQLSTDWDTMQEADDELLINSLSMLCPFEPEDKQALLEAPSLSTRRETLTTLLEFALRGGADEDFLQ</sequence>
<dbReference type="InterPro" id="IPR003111">
    <property type="entry name" value="Lon_prtase_N"/>
</dbReference>
<dbReference type="SUPFAM" id="SSF88697">
    <property type="entry name" value="PUA domain-like"/>
    <property type="match status" value="1"/>
</dbReference>
<accession>A0AAN0RGB1</accession>
<organism evidence="2 3">
    <name type="scientific">Planktomarina temperata RCA23</name>
    <dbReference type="NCBI Taxonomy" id="666509"/>
    <lineage>
        <taxon>Bacteria</taxon>
        <taxon>Pseudomonadati</taxon>
        <taxon>Pseudomonadota</taxon>
        <taxon>Alphaproteobacteria</taxon>
        <taxon>Rhodobacterales</taxon>
        <taxon>Paracoccaceae</taxon>
        <taxon>Planktomarina</taxon>
    </lineage>
</organism>
<keyword evidence="2" id="KW-0378">Hydrolase</keyword>
<proteinExistence type="predicted"/>
<dbReference type="EMBL" id="CP003984">
    <property type="protein sequence ID" value="AII85624.1"/>
    <property type="molecule type" value="Genomic_DNA"/>
</dbReference>
<feature type="domain" description="Lon N-terminal" evidence="1">
    <location>
        <begin position="11"/>
        <end position="203"/>
    </location>
</feature>
<dbReference type="PROSITE" id="PS51787">
    <property type="entry name" value="LON_N"/>
    <property type="match status" value="1"/>
</dbReference>
<dbReference type="PANTHER" id="PTHR46732">
    <property type="entry name" value="ATP-DEPENDENT PROTEASE LA (LON) DOMAIN PROTEIN"/>
    <property type="match status" value="1"/>
</dbReference>
<dbReference type="InterPro" id="IPR046336">
    <property type="entry name" value="Lon_prtase_N_sf"/>
</dbReference>
<evidence type="ECO:0000313" key="2">
    <source>
        <dbReference type="EMBL" id="AII85624.1"/>
    </source>
</evidence>
<dbReference type="RefSeq" id="WP_044048457.1">
    <property type="nucleotide sequence ID" value="NZ_CP003984.1"/>
</dbReference>
<dbReference type="Gene3D" id="2.30.130.40">
    <property type="entry name" value="LON domain-like"/>
    <property type="match status" value="1"/>
</dbReference>
<dbReference type="AlphaFoldDB" id="A0AAN0RGB1"/>
<dbReference type="InterPro" id="IPR015947">
    <property type="entry name" value="PUA-like_sf"/>
</dbReference>
<dbReference type="Pfam" id="PF02190">
    <property type="entry name" value="LON_substr_bdg"/>
    <property type="match status" value="1"/>
</dbReference>
<gene>
    <name evidence="2" type="ORF">RCA23_c00510</name>
</gene>
<dbReference type="GO" id="GO:0006508">
    <property type="term" value="P:proteolysis"/>
    <property type="evidence" value="ECO:0007669"/>
    <property type="project" value="UniProtKB-KW"/>
</dbReference>
<evidence type="ECO:0000313" key="3">
    <source>
        <dbReference type="Proteomes" id="UP000028680"/>
    </source>
</evidence>
<protein>
    <submittedName>
        <fullName evidence="2">ATP-dependent protease La (LON)</fullName>
    </submittedName>
</protein>
<dbReference type="Proteomes" id="UP000028680">
    <property type="component" value="Chromosome"/>
</dbReference>
<reference evidence="2 3" key="1">
    <citation type="journal article" date="2014" name="ISME J.">
        <title>Adaptation of an abundant Roseobacter RCA organism to pelagic systems revealed by genomic and transcriptomic analyses.</title>
        <authorList>
            <person name="Voget S."/>
            <person name="Wemheuer B."/>
            <person name="Brinkhoff T."/>
            <person name="Vollmers J."/>
            <person name="Dietrich S."/>
            <person name="Giebel H.A."/>
            <person name="Beardsley C."/>
            <person name="Sardemann C."/>
            <person name="Bakenhus I."/>
            <person name="Billerbeck S."/>
            <person name="Daniel R."/>
            <person name="Simon M."/>
        </authorList>
    </citation>
    <scope>NUCLEOTIDE SEQUENCE [LARGE SCALE GENOMIC DNA]</scope>
    <source>
        <strain evidence="2 3">RCA23</strain>
    </source>
</reference>
<dbReference type="PANTHER" id="PTHR46732:SF8">
    <property type="entry name" value="ATP-DEPENDENT PROTEASE LA (LON) DOMAIN PROTEIN"/>
    <property type="match status" value="1"/>
</dbReference>